<reference evidence="13" key="1">
    <citation type="journal article" date="2016" name="Prep. Biochem. Biotechnol.">
        <title>Characterization of beta-N-acetylglucosaminidase from a marine Pseudoalteromonas sp. for application in N-acetyl-glucosamine production.</title>
        <authorList>
            <person name="Park H.J."/>
            <person name="Yim J.H."/>
            <person name="Park H."/>
            <person name="Kim D."/>
        </authorList>
    </citation>
    <scope>NUCLEOTIDE SEQUENCE</scope>
    <source>
        <strain evidence="13">PAMC 22718</strain>
    </source>
</reference>
<keyword evidence="6 8" id="KW-0472">Membrane</keyword>
<dbReference type="SUPFAM" id="SSF56935">
    <property type="entry name" value="Porins"/>
    <property type="match status" value="1"/>
</dbReference>
<dbReference type="AlphaFoldDB" id="A0A109ZX77"/>
<organism evidence="13">
    <name type="scientific">Pseudoalteromonas issachenkonii</name>
    <dbReference type="NCBI Taxonomy" id="152297"/>
    <lineage>
        <taxon>Bacteria</taxon>
        <taxon>Pseudomonadati</taxon>
        <taxon>Pseudomonadota</taxon>
        <taxon>Gammaproteobacteria</taxon>
        <taxon>Alteromonadales</taxon>
        <taxon>Pseudoalteromonadaceae</taxon>
        <taxon>Pseudoalteromonas</taxon>
    </lineage>
</organism>
<dbReference type="Pfam" id="PF00593">
    <property type="entry name" value="TonB_dep_Rec_b-barrel"/>
    <property type="match status" value="1"/>
</dbReference>
<dbReference type="PANTHER" id="PTHR47234:SF2">
    <property type="entry name" value="TONB-DEPENDENT RECEPTOR"/>
    <property type="match status" value="1"/>
</dbReference>
<dbReference type="InterPro" id="IPR036942">
    <property type="entry name" value="Beta-barrel_TonB_sf"/>
</dbReference>
<evidence type="ECO:0000259" key="12">
    <source>
        <dbReference type="Pfam" id="PF07715"/>
    </source>
</evidence>
<evidence type="ECO:0000256" key="7">
    <source>
        <dbReference type="ARBA" id="ARBA00023237"/>
    </source>
</evidence>
<keyword evidence="10" id="KW-0732">Signal</keyword>
<evidence type="ECO:0000256" key="5">
    <source>
        <dbReference type="ARBA" id="ARBA00023077"/>
    </source>
</evidence>
<evidence type="ECO:0000259" key="11">
    <source>
        <dbReference type="Pfam" id="PF00593"/>
    </source>
</evidence>
<keyword evidence="5 9" id="KW-0798">TonB box</keyword>
<proteinExistence type="inferred from homology"/>
<dbReference type="Pfam" id="PF07715">
    <property type="entry name" value="Plug"/>
    <property type="match status" value="1"/>
</dbReference>
<evidence type="ECO:0000256" key="3">
    <source>
        <dbReference type="ARBA" id="ARBA00022452"/>
    </source>
</evidence>
<keyword evidence="3 8" id="KW-1134">Transmembrane beta strand</keyword>
<evidence type="ECO:0000256" key="4">
    <source>
        <dbReference type="ARBA" id="ARBA00022692"/>
    </source>
</evidence>
<dbReference type="InterPro" id="IPR000531">
    <property type="entry name" value="Beta-barrel_TonB"/>
</dbReference>
<keyword evidence="4 8" id="KW-0812">Transmembrane</keyword>
<comment type="similarity">
    <text evidence="8 9">Belongs to the TonB-dependent receptor family.</text>
</comment>
<feature type="domain" description="TonB-dependent receptor plug" evidence="12">
    <location>
        <begin position="53"/>
        <end position="169"/>
    </location>
</feature>
<dbReference type="InterPro" id="IPR039426">
    <property type="entry name" value="TonB-dep_rcpt-like"/>
</dbReference>
<name>A0A109ZX77_9GAMM</name>
<sequence>MLNNKVSKAVRLAIAFGAASTAAFSASSFAAEEGAEKVERIQVTGSRIKRTDIETTVPITTIGRSDIVAMGAINVSDILNQSPVTIAGADQSNSSFSTSGVGLNTTSLRNLGESRTLVLVNGRRFVSGRSPSSGYAVDLNSIPASMIERIDILKSASSAIYGTDAVAGVVNIITRNNVEGVEVNAQTGISSESDREKYSLSLTAGNSWSTGNVTASFGYDDDKGLKPADRAFSEFDEAILLDENGNEYVDKVFSSYPPQGRVSLLDPDGKAVGNVNADGTPYQGLAGGQAFNRAAFRQLVTPLERKYAALNIKQDINDEVQFFAEMNWNSSKTYGSTIEPTPFATNDVFIPERGGEGGIKLSNPMVPDLLRQNLMAANPDLTMDDNIPNLVRRMVEFGPRSTDLERDTIRIATGFDWFINDDWSLNTYVSWGKTDQRQDSGGQVNIERAAKAFDVVENADGTLQCADDLAILQGCVPLNLFGAGTVSQEAVDYIKVPAKIAGQTEQFIVSASLVGQLPIELPGGFVGVAVGAEHRLESGFFNPGDLAQTGASSTNKSLPTDGSYYSNDYYAETILPILDNLEVDLAARYSDHEIVGGQTTWNAGIQYSPLDTLKFRASAATAIRTPNIADLFGGRGETFAGVTDPCSGVTASDTGNAAQNCLSIPEVAARVAADGKFELTQIEAQSAGGFIGGNENVKEETADTYSVGVIWQMTEELSLTVDYYDISVEDAISTTSRTTVLNRCFDVSSANFDPSCGGNALRDANGALVEVNSGTGNENNIETSGVDIELAYKLDTEYGAFGANLIWNHLSKYDTTGIESGETVEYAGEVLTPDNRANLNLTYGMEDLNVSWRMRYWDRSVDSVEGANFNYTDFTPLEKYNNFPSVVYHDVSAGYNFTDNTSVTLTVRNLFDKQPPVANQSSSNGGTGINTVSEAYDVTGRYLQLNFTTKF</sequence>
<feature type="chain" id="PRO_5007142473" evidence="10">
    <location>
        <begin position="31"/>
        <end position="951"/>
    </location>
</feature>
<dbReference type="InterPro" id="IPR037066">
    <property type="entry name" value="Plug_dom_sf"/>
</dbReference>
<feature type="signal peptide" evidence="10">
    <location>
        <begin position="1"/>
        <end position="30"/>
    </location>
</feature>
<keyword evidence="2 8" id="KW-0813">Transport</keyword>
<feature type="domain" description="TonB-dependent receptor-like beta-barrel" evidence="11">
    <location>
        <begin position="389"/>
        <end position="910"/>
    </location>
</feature>
<comment type="subcellular location">
    <subcellularLocation>
        <location evidence="1 8">Cell outer membrane</location>
        <topology evidence="1 8">Multi-pass membrane protein</topology>
    </subcellularLocation>
</comment>
<dbReference type="Gene3D" id="2.40.170.20">
    <property type="entry name" value="TonB-dependent receptor, beta-barrel domain"/>
    <property type="match status" value="1"/>
</dbReference>
<evidence type="ECO:0000256" key="8">
    <source>
        <dbReference type="PROSITE-ProRule" id="PRU01360"/>
    </source>
</evidence>
<evidence type="ECO:0000256" key="10">
    <source>
        <dbReference type="SAM" id="SignalP"/>
    </source>
</evidence>
<evidence type="ECO:0000256" key="6">
    <source>
        <dbReference type="ARBA" id="ARBA00023136"/>
    </source>
</evidence>
<dbReference type="EMBL" id="KT819916">
    <property type="protein sequence ID" value="AMH38944.1"/>
    <property type="molecule type" value="Genomic_DNA"/>
</dbReference>
<evidence type="ECO:0000256" key="2">
    <source>
        <dbReference type="ARBA" id="ARBA00022448"/>
    </source>
</evidence>
<dbReference type="Gene3D" id="2.170.130.10">
    <property type="entry name" value="TonB-dependent receptor, plug domain"/>
    <property type="match status" value="1"/>
</dbReference>
<evidence type="ECO:0000256" key="9">
    <source>
        <dbReference type="RuleBase" id="RU003357"/>
    </source>
</evidence>
<dbReference type="PROSITE" id="PS52016">
    <property type="entry name" value="TONB_DEPENDENT_REC_3"/>
    <property type="match status" value="1"/>
</dbReference>
<accession>A0A109ZX77</accession>
<protein>
    <submittedName>
        <fullName evidence="13">Putative chitinase</fullName>
    </submittedName>
</protein>
<dbReference type="GO" id="GO:0009279">
    <property type="term" value="C:cell outer membrane"/>
    <property type="evidence" value="ECO:0007669"/>
    <property type="project" value="UniProtKB-SubCell"/>
</dbReference>
<evidence type="ECO:0000313" key="13">
    <source>
        <dbReference type="EMBL" id="AMH38944.1"/>
    </source>
</evidence>
<keyword evidence="7 8" id="KW-0998">Cell outer membrane</keyword>
<dbReference type="InterPro" id="IPR012910">
    <property type="entry name" value="Plug_dom"/>
</dbReference>
<evidence type="ECO:0000256" key="1">
    <source>
        <dbReference type="ARBA" id="ARBA00004571"/>
    </source>
</evidence>
<dbReference type="PANTHER" id="PTHR47234">
    <property type="match status" value="1"/>
</dbReference>